<proteinExistence type="predicted"/>
<sequence>MSDDKNKIQDNASQAPLLPKITNDEIDLEFDEKRDDEIKADRPPHHGG</sequence>
<reference evidence="2" key="1">
    <citation type="submission" date="2020-05" db="EMBL/GenBank/DDBJ databases">
        <authorList>
            <person name="Chiriac C."/>
            <person name="Salcher M."/>
            <person name="Ghai R."/>
            <person name="Kavagutti S V."/>
        </authorList>
    </citation>
    <scope>NUCLEOTIDE SEQUENCE</scope>
</reference>
<feature type="compositionally biased region" description="Basic and acidic residues" evidence="1">
    <location>
        <begin position="31"/>
        <end position="48"/>
    </location>
</feature>
<dbReference type="EMBL" id="CAFBSA010000023">
    <property type="protein sequence ID" value="CAB5144121.1"/>
    <property type="molecule type" value="Genomic_DNA"/>
</dbReference>
<dbReference type="EMBL" id="CAESAM010000002">
    <property type="protein sequence ID" value="CAB4331961.1"/>
    <property type="molecule type" value="Genomic_DNA"/>
</dbReference>
<dbReference type="EMBL" id="CAEZSY010000008">
    <property type="protein sequence ID" value="CAB4548299.1"/>
    <property type="molecule type" value="Genomic_DNA"/>
</dbReference>
<evidence type="ECO:0000313" key="5">
    <source>
        <dbReference type="EMBL" id="CAB4650370.1"/>
    </source>
</evidence>
<accession>A0A6J5YNW8</accession>
<evidence type="ECO:0000313" key="2">
    <source>
        <dbReference type="EMBL" id="CAB4331961.1"/>
    </source>
</evidence>
<dbReference type="EMBL" id="CAEZWN010000015">
    <property type="protein sequence ID" value="CAB4650370.1"/>
    <property type="molecule type" value="Genomic_DNA"/>
</dbReference>
<evidence type="ECO:0000313" key="3">
    <source>
        <dbReference type="EMBL" id="CAB4548299.1"/>
    </source>
</evidence>
<dbReference type="EMBL" id="CAFBOH010000027">
    <property type="protein sequence ID" value="CAB4974883.1"/>
    <property type="molecule type" value="Genomic_DNA"/>
</dbReference>
<feature type="region of interest" description="Disordered" evidence="1">
    <location>
        <begin position="1"/>
        <end position="48"/>
    </location>
</feature>
<gene>
    <name evidence="3" type="ORF">UFOPK1509_00132</name>
    <name evidence="4" type="ORF">UFOPK1854_00127</name>
    <name evidence="5" type="ORF">UFOPK2252_00296</name>
    <name evidence="6" type="ORF">UFOPK3935_00370</name>
    <name evidence="2" type="ORF">UFOPK4171_00060</name>
    <name evidence="7" type="ORF">UFOPK4442_00239</name>
</gene>
<dbReference type="EMBL" id="CAEZUT010000007">
    <property type="protein sequence ID" value="CAB4603683.1"/>
    <property type="molecule type" value="Genomic_DNA"/>
</dbReference>
<organism evidence="2">
    <name type="scientific">freshwater metagenome</name>
    <dbReference type="NCBI Taxonomy" id="449393"/>
    <lineage>
        <taxon>unclassified sequences</taxon>
        <taxon>metagenomes</taxon>
        <taxon>ecological metagenomes</taxon>
    </lineage>
</organism>
<dbReference type="AlphaFoldDB" id="A0A6J5YNW8"/>
<evidence type="ECO:0000313" key="6">
    <source>
        <dbReference type="EMBL" id="CAB4974883.1"/>
    </source>
</evidence>
<evidence type="ECO:0000313" key="7">
    <source>
        <dbReference type="EMBL" id="CAB5144121.1"/>
    </source>
</evidence>
<evidence type="ECO:0000313" key="4">
    <source>
        <dbReference type="EMBL" id="CAB4603683.1"/>
    </source>
</evidence>
<name>A0A6J5YNW8_9ZZZZ</name>
<evidence type="ECO:0000256" key="1">
    <source>
        <dbReference type="SAM" id="MobiDB-lite"/>
    </source>
</evidence>
<protein>
    <submittedName>
        <fullName evidence="2">Unannotated protein</fullName>
    </submittedName>
</protein>